<comment type="caution">
    <text evidence="8">The sequence shown here is derived from an EMBL/GenBank/DDBJ whole genome shotgun (WGS) entry which is preliminary data.</text>
</comment>
<proteinExistence type="inferred from homology"/>
<evidence type="ECO:0000259" key="6">
    <source>
        <dbReference type="Pfam" id="PF00732"/>
    </source>
</evidence>
<evidence type="ECO:0000256" key="4">
    <source>
        <dbReference type="ARBA" id="ARBA00022827"/>
    </source>
</evidence>
<comment type="cofactor">
    <cofactor evidence="1">
        <name>FAD</name>
        <dbReference type="ChEBI" id="CHEBI:57692"/>
    </cofactor>
</comment>
<keyword evidence="3" id="KW-0285">Flavoprotein</keyword>
<keyword evidence="9" id="KW-1185">Reference proteome</keyword>
<evidence type="ECO:0000256" key="1">
    <source>
        <dbReference type="ARBA" id="ARBA00001974"/>
    </source>
</evidence>
<name>A0ABQ6NQE6_9BACL</name>
<dbReference type="Proteomes" id="UP001285921">
    <property type="component" value="Unassembled WGS sequence"/>
</dbReference>
<accession>A0ABQ6NQE6</accession>
<gene>
    <name evidence="8" type="ORF">PghCCS26_39240</name>
</gene>
<feature type="domain" description="Glucose-methanol-choline oxidoreductase N-terminal" evidence="6">
    <location>
        <begin position="86"/>
        <end position="261"/>
    </location>
</feature>
<dbReference type="PANTHER" id="PTHR42784">
    <property type="entry name" value="PYRANOSE 2-OXIDASE"/>
    <property type="match status" value="1"/>
</dbReference>
<dbReference type="InterPro" id="IPR036188">
    <property type="entry name" value="FAD/NAD-bd_sf"/>
</dbReference>
<dbReference type="SUPFAM" id="SSF51905">
    <property type="entry name" value="FAD/NAD(P)-binding domain"/>
    <property type="match status" value="1"/>
</dbReference>
<evidence type="ECO:0000256" key="3">
    <source>
        <dbReference type="ARBA" id="ARBA00022630"/>
    </source>
</evidence>
<dbReference type="Pfam" id="PF05199">
    <property type="entry name" value="GMC_oxred_C"/>
    <property type="match status" value="1"/>
</dbReference>
<evidence type="ECO:0000256" key="2">
    <source>
        <dbReference type="ARBA" id="ARBA00010790"/>
    </source>
</evidence>
<keyword evidence="5" id="KW-0560">Oxidoreductase</keyword>
<evidence type="ECO:0000313" key="8">
    <source>
        <dbReference type="EMBL" id="GMK46795.1"/>
    </source>
</evidence>
<evidence type="ECO:0000313" key="9">
    <source>
        <dbReference type="Proteomes" id="UP001285921"/>
    </source>
</evidence>
<sequence>MAKQEYDVLVIGTGAGGGASIWRLCEQLAGSGKRIGVVERGDLFLPTNVSNIPTMNGANFRLYAPPEMKMIGNRLPEYAGAKVVYALGGRTLFWGAVTPRMPLSELVKWPVPIEEMDLYYKIAEQVMNVTTSYTQDSSITEVLLNRLWAHGYPEADKLPIAADLAQTSYGKLHSNVLFSSITFLAKALSRRPFDLAVNTPAVEVVTDKGKVAGVKVMTLDKGPFMIRSKHVIVSASALQTPRILLNSGIPGRSIGHYLTNHSYLVATASVSTKGFDDPVGALGIIIPQTEGRPYQLQLQGPEQYFNYHFDHKPIKTEWGISFFYASGLVESRYENYVYIEPGNRDEYGLPEIQVKFAYSSKDEAVVQEMYAAMQRAAERMQVDIATLDGTPAICFFTPGTDYHESGTCRMGVDPDTSATNLYGEIHSVSGLFIADNSVLPTIGAANPTLSTVALAIRTADHIVRRLG</sequence>
<organism evidence="8 9">
    <name type="scientific">Paenibacillus glycanilyticus</name>
    <dbReference type="NCBI Taxonomy" id="126569"/>
    <lineage>
        <taxon>Bacteria</taxon>
        <taxon>Bacillati</taxon>
        <taxon>Bacillota</taxon>
        <taxon>Bacilli</taxon>
        <taxon>Bacillales</taxon>
        <taxon>Paenibacillaceae</taxon>
        <taxon>Paenibacillus</taxon>
    </lineage>
</organism>
<evidence type="ECO:0000259" key="7">
    <source>
        <dbReference type="Pfam" id="PF05199"/>
    </source>
</evidence>
<dbReference type="SUPFAM" id="SSF54373">
    <property type="entry name" value="FAD-linked reductases, C-terminal domain"/>
    <property type="match status" value="1"/>
</dbReference>
<keyword evidence="4" id="KW-0274">FAD</keyword>
<feature type="domain" description="Glucose-methanol-choline oxidoreductase C-terminal" evidence="7">
    <location>
        <begin position="334"/>
        <end position="455"/>
    </location>
</feature>
<dbReference type="EMBL" id="BTCL01000015">
    <property type="protein sequence ID" value="GMK46795.1"/>
    <property type="molecule type" value="Genomic_DNA"/>
</dbReference>
<dbReference type="InterPro" id="IPR051473">
    <property type="entry name" value="P2Ox-like"/>
</dbReference>
<dbReference type="Pfam" id="PF00732">
    <property type="entry name" value="GMC_oxred_N"/>
    <property type="match status" value="1"/>
</dbReference>
<dbReference type="Gene3D" id="3.50.50.60">
    <property type="entry name" value="FAD/NAD(P)-binding domain"/>
    <property type="match status" value="2"/>
</dbReference>
<comment type="similarity">
    <text evidence="2">Belongs to the GMC oxidoreductase family.</text>
</comment>
<protein>
    <submittedName>
        <fullName evidence="8">Pyranose oxidase</fullName>
    </submittedName>
</protein>
<dbReference type="InterPro" id="IPR007867">
    <property type="entry name" value="GMC_OxRtase_C"/>
</dbReference>
<evidence type="ECO:0000256" key="5">
    <source>
        <dbReference type="ARBA" id="ARBA00023002"/>
    </source>
</evidence>
<dbReference type="InterPro" id="IPR000172">
    <property type="entry name" value="GMC_OxRdtase_N"/>
</dbReference>
<reference evidence="8 9" key="1">
    <citation type="submission" date="2023-05" db="EMBL/GenBank/DDBJ databases">
        <title>Draft genome of Paenibacillus sp. CCS26.</title>
        <authorList>
            <person name="Akita H."/>
            <person name="Shinto Y."/>
            <person name="Kimura Z."/>
        </authorList>
    </citation>
    <scope>NUCLEOTIDE SEQUENCE [LARGE SCALE GENOMIC DNA]</scope>
    <source>
        <strain evidence="8 9">CCS26</strain>
    </source>
</reference>
<dbReference type="PANTHER" id="PTHR42784:SF1">
    <property type="entry name" value="PYRANOSE 2-OXIDASE"/>
    <property type="match status" value="1"/>
</dbReference>